<comment type="caution">
    <text evidence="1">The sequence shown here is derived from an EMBL/GenBank/DDBJ whole genome shotgun (WGS) entry which is preliminary data.</text>
</comment>
<dbReference type="InterPro" id="IPR007750">
    <property type="entry name" value="DUF674"/>
</dbReference>
<dbReference type="EMBL" id="QJKJ01012463">
    <property type="protein sequence ID" value="RDX68591.1"/>
    <property type="molecule type" value="Genomic_DNA"/>
</dbReference>
<evidence type="ECO:0000313" key="2">
    <source>
        <dbReference type="Proteomes" id="UP000257109"/>
    </source>
</evidence>
<gene>
    <name evidence="1" type="ORF">CR513_52400</name>
</gene>
<dbReference type="AlphaFoldDB" id="A0A371ERD1"/>
<accession>A0A371ERD1</accession>
<dbReference type="Proteomes" id="UP000257109">
    <property type="component" value="Unassembled WGS sequence"/>
</dbReference>
<sequence length="207" mass="23762">MWPLQGRWWRVVLHHADYGHANWTEKGREGSTFQTLHTKLGLRGVNYKLCDICKSIVALRLLQSLQMQPLGTIARLVAKESNVQAVKVGSLSSLHESVSHLEEKHLWTHTCKEMLLQPRNSMEDYCQQPNLNIDDTEPMNHYFCVNFFDCIIKPPLLSTFRNQRCHCGKLMNLVVTPENMILEKGFVKDTATFIVSDDLAFFGITCL</sequence>
<dbReference type="PANTHER" id="PTHR33103">
    <property type="entry name" value="OS01G0153900 PROTEIN"/>
    <property type="match status" value="1"/>
</dbReference>
<dbReference type="PANTHER" id="PTHR33103:SF27">
    <property type="entry name" value="OS04G0594700 PROTEIN"/>
    <property type="match status" value="1"/>
</dbReference>
<dbReference type="Pfam" id="PF05056">
    <property type="entry name" value="DUF674"/>
    <property type="match status" value="1"/>
</dbReference>
<protein>
    <submittedName>
        <fullName evidence="1">Uncharacterized protein</fullName>
    </submittedName>
</protein>
<evidence type="ECO:0000313" key="1">
    <source>
        <dbReference type="EMBL" id="RDX68591.1"/>
    </source>
</evidence>
<name>A0A371ERD1_MUCPR</name>
<reference evidence="1" key="1">
    <citation type="submission" date="2018-05" db="EMBL/GenBank/DDBJ databases">
        <title>Draft genome of Mucuna pruriens seed.</title>
        <authorList>
            <person name="Nnadi N.E."/>
            <person name="Vos R."/>
            <person name="Hasami M.H."/>
            <person name="Devisetty U.K."/>
            <person name="Aguiy J.C."/>
        </authorList>
    </citation>
    <scope>NUCLEOTIDE SEQUENCE [LARGE SCALE GENOMIC DNA]</scope>
    <source>
        <strain evidence="1">JCA_2017</strain>
    </source>
</reference>
<dbReference type="OrthoDB" id="1277335at2759"/>
<organism evidence="1 2">
    <name type="scientific">Mucuna pruriens</name>
    <name type="common">Velvet bean</name>
    <name type="synonym">Dolichos pruriens</name>
    <dbReference type="NCBI Taxonomy" id="157652"/>
    <lineage>
        <taxon>Eukaryota</taxon>
        <taxon>Viridiplantae</taxon>
        <taxon>Streptophyta</taxon>
        <taxon>Embryophyta</taxon>
        <taxon>Tracheophyta</taxon>
        <taxon>Spermatophyta</taxon>
        <taxon>Magnoliopsida</taxon>
        <taxon>eudicotyledons</taxon>
        <taxon>Gunneridae</taxon>
        <taxon>Pentapetalae</taxon>
        <taxon>rosids</taxon>
        <taxon>fabids</taxon>
        <taxon>Fabales</taxon>
        <taxon>Fabaceae</taxon>
        <taxon>Papilionoideae</taxon>
        <taxon>50 kb inversion clade</taxon>
        <taxon>NPAAA clade</taxon>
        <taxon>indigoferoid/millettioid clade</taxon>
        <taxon>Phaseoleae</taxon>
        <taxon>Mucuna</taxon>
    </lineage>
</organism>
<feature type="non-terminal residue" evidence="1">
    <location>
        <position position="1"/>
    </location>
</feature>
<keyword evidence="2" id="KW-1185">Reference proteome</keyword>
<proteinExistence type="predicted"/>